<evidence type="ECO:0000256" key="4">
    <source>
        <dbReference type="ARBA" id="ARBA00022777"/>
    </source>
</evidence>
<dbReference type="InterPro" id="IPR011009">
    <property type="entry name" value="Kinase-like_dom_sf"/>
</dbReference>
<dbReference type="PROSITE" id="PS50011">
    <property type="entry name" value="PROTEIN_KINASE_DOM"/>
    <property type="match status" value="1"/>
</dbReference>
<keyword evidence="5" id="KW-0067">ATP-binding</keyword>
<protein>
    <recommendedName>
        <fullName evidence="1">non-specific serine/threonine protein kinase</fullName>
        <ecNumber evidence="1">2.7.11.1</ecNumber>
    </recommendedName>
</protein>
<dbReference type="InterPro" id="IPR000719">
    <property type="entry name" value="Prot_kinase_dom"/>
</dbReference>
<accession>N1PJL4</accession>
<dbReference type="eggNOG" id="KOG0667">
    <property type="taxonomic scope" value="Eukaryota"/>
</dbReference>
<keyword evidence="3" id="KW-0547">Nucleotide-binding</keyword>
<dbReference type="Pfam" id="PF00069">
    <property type="entry name" value="Pkinase"/>
    <property type="match status" value="1"/>
</dbReference>
<dbReference type="PANTHER" id="PTHR43671:SF13">
    <property type="entry name" value="SERINE_THREONINE-PROTEIN KINASE NEK2"/>
    <property type="match status" value="1"/>
</dbReference>
<keyword evidence="4" id="KW-0418">Kinase</keyword>
<dbReference type="GO" id="GO:0004674">
    <property type="term" value="F:protein serine/threonine kinase activity"/>
    <property type="evidence" value="ECO:0007669"/>
    <property type="project" value="UniProtKB-EC"/>
</dbReference>
<dbReference type="SMART" id="SM00220">
    <property type="entry name" value="S_TKc"/>
    <property type="match status" value="1"/>
</dbReference>
<gene>
    <name evidence="8" type="ORF">DOTSEDRAFT_73213</name>
</gene>
<dbReference type="OrthoDB" id="5979581at2759"/>
<proteinExistence type="predicted"/>
<dbReference type="EMBL" id="KB446541">
    <property type="protein sequence ID" value="EME42309.1"/>
    <property type="molecule type" value="Genomic_DNA"/>
</dbReference>
<keyword evidence="2" id="KW-0808">Transferase</keyword>
<dbReference type="InterPro" id="IPR050660">
    <property type="entry name" value="NEK_Ser/Thr_kinase"/>
</dbReference>
<evidence type="ECO:0000256" key="1">
    <source>
        <dbReference type="ARBA" id="ARBA00012513"/>
    </source>
</evidence>
<dbReference type="AlphaFoldDB" id="N1PJL4"/>
<feature type="region of interest" description="Disordered" evidence="6">
    <location>
        <begin position="439"/>
        <end position="475"/>
    </location>
</feature>
<dbReference type="InterPro" id="IPR008271">
    <property type="entry name" value="Ser/Thr_kinase_AS"/>
</dbReference>
<feature type="region of interest" description="Disordered" evidence="6">
    <location>
        <begin position="316"/>
        <end position="348"/>
    </location>
</feature>
<dbReference type="OMA" id="EMTMHEL"/>
<dbReference type="PANTHER" id="PTHR43671">
    <property type="entry name" value="SERINE/THREONINE-PROTEIN KINASE NEK"/>
    <property type="match status" value="1"/>
</dbReference>
<feature type="compositionally biased region" description="Low complexity" evidence="6">
    <location>
        <begin position="439"/>
        <end position="449"/>
    </location>
</feature>
<sequence>MPFLHEGAEFVAESGRTYLAVSSLGQDNVWIGAEKGNEDHIVILKSPASFDAPGFWPKFQQEMTMHELFKDCQTIREQVDRVAPGESGSPPILVLAMVATTLGMARNKRPFSRPEIVAIVRGLLESLRDIHDKGLVYSDVKMPNIMLDGFSNRKPSADGSDLTVKLGDLGEVMYPSTGTAQPIAYRAPEVFFKGEIGPASDIWAVGLVLSHLLEAQTNFSENGLYRDLFHAHTTADQSVRLVRSAIANDYDLKNSDYYKACTLPHSKGEAHVNNWDALQGRLSPGDIAFLEEIMQADPRTRPTAASLLQNPWFKDNAPTTAPVTAAHSSANDNTQTATSAVTKPQAPDDAPSAELVAAVSANATFQNASTHNENPLAGNVTNAHVPIEFNSINYSSSPGATFGSSNRVKTLDTGAKRTSYDITNDTHIPAKYQKFDQLAADAGKAQDAAPSEGRQEASQTTDPAPQVSPAGALSPISFRDINATVPDDFADEAASRIDNVQKRLSSRGVKSVQLTNQTLVDSKHKREIANLQPVTVGSTKSDAGTILNYR</sequence>
<dbReference type="SUPFAM" id="SSF56112">
    <property type="entry name" value="Protein kinase-like (PK-like)"/>
    <property type="match status" value="1"/>
</dbReference>
<evidence type="ECO:0000256" key="2">
    <source>
        <dbReference type="ARBA" id="ARBA00022679"/>
    </source>
</evidence>
<evidence type="ECO:0000256" key="6">
    <source>
        <dbReference type="SAM" id="MobiDB-lite"/>
    </source>
</evidence>
<reference evidence="8 9" key="2">
    <citation type="journal article" date="2012" name="PLoS Pathog.">
        <title>Diverse lifestyles and strategies of plant pathogenesis encoded in the genomes of eighteen Dothideomycetes fungi.</title>
        <authorList>
            <person name="Ohm R.A."/>
            <person name="Feau N."/>
            <person name="Henrissat B."/>
            <person name="Schoch C.L."/>
            <person name="Horwitz B.A."/>
            <person name="Barry K.W."/>
            <person name="Condon B.J."/>
            <person name="Copeland A.C."/>
            <person name="Dhillon B."/>
            <person name="Glaser F."/>
            <person name="Hesse C.N."/>
            <person name="Kosti I."/>
            <person name="LaButti K."/>
            <person name="Lindquist E.A."/>
            <person name="Lucas S."/>
            <person name="Salamov A.A."/>
            <person name="Bradshaw R.E."/>
            <person name="Ciuffetti L."/>
            <person name="Hamelin R.C."/>
            <person name="Kema G.H.J."/>
            <person name="Lawrence C."/>
            <person name="Scott J.A."/>
            <person name="Spatafora J.W."/>
            <person name="Turgeon B.G."/>
            <person name="de Wit P.J.G.M."/>
            <person name="Zhong S."/>
            <person name="Goodwin S.B."/>
            <person name="Grigoriev I.V."/>
        </authorList>
    </citation>
    <scope>NUCLEOTIDE SEQUENCE [LARGE SCALE GENOMIC DNA]</scope>
    <source>
        <strain evidence="9">NZE10 / CBS 128990</strain>
    </source>
</reference>
<dbReference type="GO" id="GO:0005524">
    <property type="term" value="F:ATP binding"/>
    <property type="evidence" value="ECO:0007669"/>
    <property type="project" value="UniProtKB-KW"/>
</dbReference>
<name>N1PJL4_DOTSN</name>
<dbReference type="Gene3D" id="1.10.510.10">
    <property type="entry name" value="Transferase(Phosphotransferase) domain 1"/>
    <property type="match status" value="1"/>
</dbReference>
<evidence type="ECO:0000313" key="8">
    <source>
        <dbReference type="EMBL" id="EME42309.1"/>
    </source>
</evidence>
<evidence type="ECO:0000313" key="9">
    <source>
        <dbReference type="Proteomes" id="UP000016933"/>
    </source>
</evidence>
<dbReference type="PROSITE" id="PS00108">
    <property type="entry name" value="PROTEIN_KINASE_ST"/>
    <property type="match status" value="1"/>
</dbReference>
<dbReference type="HOGENOM" id="CLU_495234_0_0_1"/>
<feature type="domain" description="Protein kinase" evidence="7">
    <location>
        <begin position="1"/>
        <end position="313"/>
    </location>
</feature>
<reference evidence="9" key="1">
    <citation type="journal article" date="2012" name="PLoS Genet.">
        <title>The genomes of the fungal plant pathogens Cladosporium fulvum and Dothistroma septosporum reveal adaptation to different hosts and lifestyles but also signatures of common ancestry.</title>
        <authorList>
            <person name="de Wit P.J.G.M."/>
            <person name="van der Burgt A."/>
            <person name="Oekmen B."/>
            <person name="Stergiopoulos I."/>
            <person name="Abd-Elsalam K.A."/>
            <person name="Aerts A.L."/>
            <person name="Bahkali A.H."/>
            <person name="Beenen H.G."/>
            <person name="Chettri P."/>
            <person name="Cox M.P."/>
            <person name="Datema E."/>
            <person name="de Vries R.P."/>
            <person name="Dhillon B."/>
            <person name="Ganley A.R."/>
            <person name="Griffiths S.A."/>
            <person name="Guo Y."/>
            <person name="Hamelin R.C."/>
            <person name="Henrissat B."/>
            <person name="Kabir M.S."/>
            <person name="Jashni M.K."/>
            <person name="Kema G."/>
            <person name="Klaubauf S."/>
            <person name="Lapidus A."/>
            <person name="Levasseur A."/>
            <person name="Lindquist E."/>
            <person name="Mehrabi R."/>
            <person name="Ohm R.A."/>
            <person name="Owen T.J."/>
            <person name="Salamov A."/>
            <person name="Schwelm A."/>
            <person name="Schijlen E."/>
            <person name="Sun H."/>
            <person name="van den Burg H.A."/>
            <person name="van Ham R.C.H.J."/>
            <person name="Zhang S."/>
            <person name="Goodwin S.B."/>
            <person name="Grigoriev I.V."/>
            <person name="Collemare J."/>
            <person name="Bradshaw R.E."/>
        </authorList>
    </citation>
    <scope>NUCLEOTIDE SEQUENCE [LARGE SCALE GENOMIC DNA]</scope>
    <source>
        <strain evidence="9">NZE10 / CBS 128990</strain>
    </source>
</reference>
<dbReference type="Proteomes" id="UP000016933">
    <property type="component" value="Unassembled WGS sequence"/>
</dbReference>
<evidence type="ECO:0000256" key="3">
    <source>
        <dbReference type="ARBA" id="ARBA00022741"/>
    </source>
</evidence>
<evidence type="ECO:0000259" key="7">
    <source>
        <dbReference type="PROSITE" id="PS50011"/>
    </source>
</evidence>
<organism evidence="8 9">
    <name type="scientific">Dothistroma septosporum (strain NZE10 / CBS 128990)</name>
    <name type="common">Red band needle blight fungus</name>
    <name type="synonym">Mycosphaerella pini</name>
    <dbReference type="NCBI Taxonomy" id="675120"/>
    <lineage>
        <taxon>Eukaryota</taxon>
        <taxon>Fungi</taxon>
        <taxon>Dikarya</taxon>
        <taxon>Ascomycota</taxon>
        <taxon>Pezizomycotina</taxon>
        <taxon>Dothideomycetes</taxon>
        <taxon>Dothideomycetidae</taxon>
        <taxon>Mycosphaerellales</taxon>
        <taxon>Mycosphaerellaceae</taxon>
        <taxon>Dothistroma</taxon>
    </lineage>
</organism>
<keyword evidence="9" id="KW-1185">Reference proteome</keyword>
<evidence type="ECO:0000256" key="5">
    <source>
        <dbReference type="ARBA" id="ARBA00022840"/>
    </source>
</evidence>
<dbReference type="STRING" id="675120.N1PJL4"/>
<dbReference type="EC" id="2.7.11.1" evidence="1"/>
<feature type="compositionally biased region" description="Polar residues" evidence="6">
    <location>
        <begin position="317"/>
        <end position="342"/>
    </location>
</feature>